<organism evidence="2 3">
    <name type="scientific">Prunus persica</name>
    <name type="common">Peach</name>
    <name type="synonym">Amygdalus persica</name>
    <dbReference type="NCBI Taxonomy" id="3760"/>
    <lineage>
        <taxon>Eukaryota</taxon>
        <taxon>Viridiplantae</taxon>
        <taxon>Streptophyta</taxon>
        <taxon>Embryophyta</taxon>
        <taxon>Tracheophyta</taxon>
        <taxon>Spermatophyta</taxon>
        <taxon>Magnoliopsida</taxon>
        <taxon>eudicotyledons</taxon>
        <taxon>Gunneridae</taxon>
        <taxon>Pentapetalae</taxon>
        <taxon>rosids</taxon>
        <taxon>fabids</taxon>
        <taxon>Rosales</taxon>
        <taxon>Rosaceae</taxon>
        <taxon>Amygdaloideae</taxon>
        <taxon>Amygdaleae</taxon>
        <taxon>Prunus</taxon>
    </lineage>
</organism>
<dbReference type="eggNOG" id="KOG1075">
    <property type="taxonomic scope" value="Eukaryota"/>
</dbReference>
<dbReference type="CDD" id="cd06222">
    <property type="entry name" value="RNase_H_like"/>
    <property type="match status" value="1"/>
</dbReference>
<accession>M5X356</accession>
<evidence type="ECO:0000259" key="1">
    <source>
        <dbReference type="Pfam" id="PF13456"/>
    </source>
</evidence>
<dbReference type="PANTHER" id="PTHR47074">
    <property type="entry name" value="BNAC02G40300D PROTEIN"/>
    <property type="match status" value="1"/>
</dbReference>
<keyword evidence="3" id="KW-1185">Reference proteome</keyword>
<dbReference type="InterPro" id="IPR044730">
    <property type="entry name" value="RNase_H-like_dom_plant"/>
</dbReference>
<dbReference type="EMBL" id="CM007652">
    <property type="protein sequence ID" value="ONI23929.1"/>
    <property type="molecule type" value="Genomic_DNA"/>
</dbReference>
<dbReference type="InterPro" id="IPR052929">
    <property type="entry name" value="RNase_H-like_EbsB-rel"/>
</dbReference>
<dbReference type="GO" id="GO:0004523">
    <property type="term" value="F:RNA-DNA hybrid ribonuclease activity"/>
    <property type="evidence" value="ECO:0007669"/>
    <property type="project" value="InterPro"/>
</dbReference>
<dbReference type="Proteomes" id="UP000006882">
    <property type="component" value="Chromosome G2"/>
</dbReference>
<dbReference type="OMA" id="CTEAWTI"/>
<dbReference type="InterPro" id="IPR036397">
    <property type="entry name" value="RNaseH_sf"/>
</dbReference>
<sequence>MPFYLSICVDRWFTGLLNSQMFSKSERVWVLSLVSFISWEIWKARCKFLFEDITIDPRCVVERAASAAEEFDVLRRHAISTRNGAGVFSQPTDIWKPPVNGAIKVNFDAAWKNHEAGLGVVMRNHNKDFCYGFASKRCCNSALNAETEAAIEALRCASLRGYSKIEMESDSKVLIDNIKGNVCTEAWTILPLLDEIRRLSAGFSDVEWCWIPRGANRAAHVTAAIGLRAVCPQGWANQPPPSLVRVLASDGLPSPP</sequence>
<reference evidence="2" key="2">
    <citation type="submission" date="2016-12" db="EMBL/GenBank/DDBJ databases">
        <title>WGS assembly of Prunus persica.</title>
        <authorList>
            <person name="Verde I."/>
            <person name="Jenkins J."/>
            <person name="Dondini L."/>
            <person name="Micali S."/>
            <person name="Pagliarani G."/>
            <person name="Vendramin E."/>
            <person name="Paris R."/>
            <person name="Aramini V."/>
            <person name="Gazza L."/>
            <person name="Rossini L."/>
            <person name="Bassi D."/>
            <person name="Troggio M."/>
            <person name="Shu S."/>
            <person name="Grimwood J.H."/>
            <person name="Tartarini S."/>
            <person name="Dettori M.T."/>
            <person name="Schmutz J."/>
        </authorList>
    </citation>
    <scope>NUCLEOTIDE SEQUENCE</scope>
</reference>
<dbReference type="EMBL" id="CM007652">
    <property type="protein sequence ID" value="ONI23928.1"/>
    <property type="molecule type" value="Genomic_DNA"/>
</dbReference>
<dbReference type="GO" id="GO:0003676">
    <property type="term" value="F:nucleic acid binding"/>
    <property type="evidence" value="ECO:0007669"/>
    <property type="project" value="InterPro"/>
</dbReference>
<dbReference type="Pfam" id="PF13456">
    <property type="entry name" value="RVT_3"/>
    <property type="match status" value="1"/>
</dbReference>
<evidence type="ECO:0000313" key="3">
    <source>
        <dbReference type="Proteomes" id="UP000006882"/>
    </source>
</evidence>
<dbReference type="Gene3D" id="3.30.420.10">
    <property type="entry name" value="Ribonuclease H-like superfamily/Ribonuclease H"/>
    <property type="match status" value="1"/>
</dbReference>
<reference evidence="2 3" key="1">
    <citation type="journal article" date="2013" name="Nat. Genet.">
        <title>The high-quality draft genome of peach (Prunus persica) identifies unique patterns of genetic diversity, domestication and genome evolution.</title>
        <authorList>
            <consortium name="International Peach Genome Initiative"/>
            <person name="Verde I."/>
            <person name="Abbott A.G."/>
            <person name="Scalabrin S."/>
            <person name="Jung S."/>
            <person name="Shu S."/>
            <person name="Marroni F."/>
            <person name="Zhebentyayeva T."/>
            <person name="Dettori M.T."/>
            <person name="Grimwood J."/>
            <person name="Cattonaro F."/>
            <person name="Zuccolo A."/>
            <person name="Rossini L."/>
            <person name="Jenkins J."/>
            <person name="Vendramin E."/>
            <person name="Meisel L.A."/>
            <person name="Decroocq V."/>
            <person name="Sosinski B."/>
            <person name="Prochnik S."/>
            <person name="Mitros T."/>
            <person name="Policriti A."/>
            <person name="Cipriani G."/>
            <person name="Dondini L."/>
            <person name="Ficklin S."/>
            <person name="Goodstein D.M."/>
            <person name="Xuan P."/>
            <person name="Del Fabbro C."/>
            <person name="Aramini V."/>
            <person name="Copetti D."/>
            <person name="Gonzalez S."/>
            <person name="Horner D.S."/>
            <person name="Falchi R."/>
            <person name="Lucas S."/>
            <person name="Mica E."/>
            <person name="Maldonado J."/>
            <person name="Lazzari B."/>
            <person name="Bielenberg D."/>
            <person name="Pirona R."/>
            <person name="Miculan M."/>
            <person name="Barakat A."/>
            <person name="Testolin R."/>
            <person name="Stella A."/>
            <person name="Tartarini S."/>
            <person name="Tonutti P."/>
            <person name="Arus P."/>
            <person name="Orellana A."/>
            <person name="Wells C."/>
            <person name="Main D."/>
            <person name="Vizzotto G."/>
            <person name="Silva H."/>
            <person name="Salamini F."/>
            <person name="Schmutz J."/>
            <person name="Morgante M."/>
            <person name="Rokhsar D.S."/>
        </authorList>
    </citation>
    <scope>NUCLEOTIDE SEQUENCE [LARGE SCALE GENOMIC DNA]</scope>
    <source>
        <strain evidence="3">cv. Nemared</strain>
    </source>
</reference>
<dbReference type="SUPFAM" id="SSF53098">
    <property type="entry name" value="Ribonuclease H-like"/>
    <property type="match status" value="1"/>
</dbReference>
<dbReference type="PANTHER" id="PTHR47074:SF73">
    <property type="entry name" value="OS04G0448401 PROTEIN"/>
    <property type="match status" value="1"/>
</dbReference>
<feature type="domain" description="RNase H type-1" evidence="1">
    <location>
        <begin position="106"/>
        <end position="224"/>
    </location>
</feature>
<gene>
    <name evidence="2" type="ORF">PRUPE_2G216600</name>
</gene>
<name>M5X356_PRUPE</name>
<dbReference type="Gramene" id="ONI23928">
    <property type="protein sequence ID" value="ONI23928"/>
    <property type="gene ID" value="PRUPE_2G216600"/>
</dbReference>
<dbReference type="Gramene" id="ONI23929">
    <property type="protein sequence ID" value="ONI23929"/>
    <property type="gene ID" value="PRUPE_2G216600"/>
</dbReference>
<dbReference type="InterPro" id="IPR002156">
    <property type="entry name" value="RNaseH_domain"/>
</dbReference>
<evidence type="ECO:0000313" key="2">
    <source>
        <dbReference type="EMBL" id="ONI23929.1"/>
    </source>
</evidence>
<proteinExistence type="predicted"/>
<protein>
    <recommendedName>
        <fullName evidence="1">RNase H type-1 domain-containing protein</fullName>
    </recommendedName>
</protein>
<dbReference type="HOGENOM" id="CLU_105698_0_0_1"/>
<dbReference type="AlphaFoldDB" id="M5X356"/>
<dbReference type="InterPro" id="IPR012337">
    <property type="entry name" value="RNaseH-like_sf"/>
</dbReference>